<dbReference type="RefSeq" id="XP_060415812.1">
    <property type="nucleotide sequence ID" value="XM_060557465.1"/>
</dbReference>
<keyword evidence="3" id="KW-1185">Reference proteome</keyword>
<accession>A0AAD8V7P9</accession>
<dbReference type="EMBL" id="JAHLJV010000019">
    <property type="protein sequence ID" value="KAK1594650.1"/>
    <property type="molecule type" value="Genomic_DNA"/>
</dbReference>
<organism evidence="2 3">
    <name type="scientific">Colletotrichum navitas</name>
    <dbReference type="NCBI Taxonomy" id="681940"/>
    <lineage>
        <taxon>Eukaryota</taxon>
        <taxon>Fungi</taxon>
        <taxon>Dikarya</taxon>
        <taxon>Ascomycota</taxon>
        <taxon>Pezizomycotina</taxon>
        <taxon>Sordariomycetes</taxon>
        <taxon>Hypocreomycetidae</taxon>
        <taxon>Glomerellales</taxon>
        <taxon>Glomerellaceae</taxon>
        <taxon>Colletotrichum</taxon>
        <taxon>Colletotrichum graminicola species complex</taxon>
    </lineage>
</organism>
<dbReference type="Pfam" id="PF19287">
    <property type="entry name" value="DUF5910"/>
    <property type="match status" value="1"/>
</dbReference>
<proteinExistence type="predicted"/>
<dbReference type="GeneID" id="85441705"/>
<sequence>MQLAYVSHVFFLLALAYLSTNAQARITIGYRTASREEAVRINAKNTPVRNTAYDNKPGSQIGNGIYLGSTPAGWLGSPIKRNWYCVFQADEALFMAAPKLWIPKSYKRNSFLRSSKSVQLWNHGEMAIAKYVRKSNLNADKTLRFSYIEAHGTQLQMVIPTKMANANSLGFFAKCFATKSELLSYESKPVNWWSLVIKGDPGPPERPGRPG</sequence>
<protein>
    <submittedName>
        <fullName evidence="2">Uncharacterized protein</fullName>
    </submittedName>
</protein>
<comment type="caution">
    <text evidence="2">The sequence shown here is derived from an EMBL/GenBank/DDBJ whole genome shotgun (WGS) entry which is preliminary data.</text>
</comment>
<feature type="signal peptide" evidence="1">
    <location>
        <begin position="1"/>
        <end position="24"/>
    </location>
</feature>
<dbReference type="InterPro" id="IPR045564">
    <property type="entry name" value="DUF5910"/>
</dbReference>
<reference evidence="2" key="1">
    <citation type="submission" date="2021-06" db="EMBL/GenBank/DDBJ databases">
        <title>Comparative genomics, transcriptomics and evolutionary studies reveal genomic signatures of adaptation to plant cell wall in hemibiotrophic fungi.</title>
        <authorList>
            <consortium name="DOE Joint Genome Institute"/>
            <person name="Baroncelli R."/>
            <person name="Diaz J.F."/>
            <person name="Benocci T."/>
            <person name="Peng M."/>
            <person name="Battaglia E."/>
            <person name="Haridas S."/>
            <person name="Andreopoulos W."/>
            <person name="Labutti K."/>
            <person name="Pangilinan J."/>
            <person name="Floch G.L."/>
            <person name="Makela M.R."/>
            <person name="Henrissat B."/>
            <person name="Grigoriev I.V."/>
            <person name="Crouch J.A."/>
            <person name="De Vries R.P."/>
            <person name="Sukno S.A."/>
            <person name="Thon M.R."/>
        </authorList>
    </citation>
    <scope>NUCLEOTIDE SEQUENCE</scope>
    <source>
        <strain evidence="2">CBS 125086</strain>
    </source>
</reference>
<keyword evidence="1" id="KW-0732">Signal</keyword>
<gene>
    <name evidence="2" type="ORF">LY79DRAFT_549337</name>
</gene>
<evidence type="ECO:0000313" key="3">
    <source>
        <dbReference type="Proteomes" id="UP001230504"/>
    </source>
</evidence>
<dbReference type="Proteomes" id="UP001230504">
    <property type="component" value="Unassembled WGS sequence"/>
</dbReference>
<evidence type="ECO:0000256" key="1">
    <source>
        <dbReference type="SAM" id="SignalP"/>
    </source>
</evidence>
<feature type="chain" id="PRO_5041908576" evidence="1">
    <location>
        <begin position="25"/>
        <end position="211"/>
    </location>
</feature>
<evidence type="ECO:0000313" key="2">
    <source>
        <dbReference type="EMBL" id="KAK1594650.1"/>
    </source>
</evidence>
<dbReference type="AlphaFoldDB" id="A0AAD8V7P9"/>
<name>A0AAD8V7P9_9PEZI</name>